<feature type="domain" description="Ferric siderophore reductase C-terminal" evidence="2">
    <location>
        <begin position="253"/>
        <end position="273"/>
    </location>
</feature>
<dbReference type="Pfam" id="PF11575">
    <property type="entry name" value="FhuF_C"/>
    <property type="match status" value="1"/>
</dbReference>
<reference evidence="3 4" key="1">
    <citation type="submission" date="2020-06" db="EMBL/GenBank/DDBJ databases">
        <title>Genome mining for natural products.</title>
        <authorList>
            <person name="Zhang B."/>
            <person name="Shi J."/>
            <person name="Ge H."/>
        </authorList>
    </citation>
    <scope>NUCLEOTIDE SEQUENCE [LARGE SCALE GENOMIC DNA]</scope>
    <source>
        <strain evidence="3 4">NA00687</strain>
    </source>
</reference>
<dbReference type="GO" id="GO:0051537">
    <property type="term" value="F:2 iron, 2 sulfur cluster binding"/>
    <property type="evidence" value="ECO:0007669"/>
    <property type="project" value="InterPro"/>
</dbReference>
<dbReference type="EMBL" id="CP054929">
    <property type="protein sequence ID" value="QKW48459.1"/>
    <property type="molecule type" value="Genomic_DNA"/>
</dbReference>
<protein>
    <submittedName>
        <fullName evidence="3">(2Fe-2S)-binding protein</fullName>
    </submittedName>
</protein>
<dbReference type="AlphaFoldDB" id="A0A7H8N264"/>
<name>A0A7H8N264_9ACTN</name>
<dbReference type="GO" id="GO:0003824">
    <property type="term" value="F:catalytic activity"/>
    <property type="evidence" value="ECO:0007669"/>
    <property type="project" value="UniProtKB-ARBA"/>
</dbReference>
<evidence type="ECO:0000259" key="2">
    <source>
        <dbReference type="Pfam" id="PF11575"/>
    </source>
</evidence>
<evidence type="ECO:0000259" key="1">
    <source>
        <dbReference type="Pfam" id="PF06276"/>
    </source>
</evidence>
<keyword evidence="4" id="KW-1185">Reference proteome</keyword>
<accession>A0A7H8N264</accession>
<organism evidence="3 4">
    <name type="scientific">Streptomyces buecherae</name>
    <dbReference type="NCBI Taxonomy" id="2763006"/>
    <lineage>
        <taxon>Bacteria</taxon>
        <taxon>Bacillati</taxon>
        <taxon>Actinomycetota</taxon>
        <taxon>Actinomycetes</taxon>
        <taxon>Kitasatosporales</taxon>
        <taxon>Streptomycetaceae</taxon>
        <taxon>Streptomyces</taxon>
    </lineage>
</organism>
<proteinExistence type="predicted"/>
<feature type="domain" description="Aerobactin siderophore biosynthesis IucA/IucC-like C-terminal" evidence="1">
    <location>
        <begin position="105"/>
        <end position="202"/>
    </location>
</feature>
<dbReference type="InterPro" id="IPR024726">
    <property type="entry name" value="FhuF_C"/>
</dbReference>
<evidence type="ECO:0000313" key="4">
    <source>
        <dbReference type="Proteomes" id="UP000509303"/>
    </source>
</evidence>
<dbReference type="RefSeq" id="WP_176160156.1">
    <property type="nucleotide sequence ID" value="NZ_CP054929.1"/>
</dbReference>
<gene>
    <name evidence="3" type="ORF">HUT08_01635</name>
</gene>
<dbReference type="Pfam" id="PF06276">
    <property type="entry name" value="FhuF"/>
    <property type="match status" value="1"/>
</dbReference>
<evidence type="ECO:0000313" key="3">
    <source>
        <dbReference type="EMBL" id="QKW48459.1"/>
    </source>
</evidence>
<dbReference type="Proteomes" id="UP000509303">
    <property type="component" value="Chromosome"/>
</dbReference>
<dbReference type="InterPro" id="IPR022770">
    <property type="entry name" value="IucA/IucC-like_C"/>
</dbReference>
<sequence length="279" mass="29522">MPEPTRPAPTTQALHTVARIGPFFAVRTDPPGPAGPRAEGYVPLAEVYAAGPPAADRLEAAPPSLRHRYTTVARRLGSDELRVAASLSFQGLAGRLWSLAVGRAALTGQAPDLEPRRLWWHPEHSAPRELWLPDADADAPPVPVDPVPAVALAERVRAAVIDQHLTPLHRVAAAASGLSGALLWGNAGSALAGALGVLHGWLRAPAQPGDGITTEDREAATARARTLARDLFATEPLRSTGHWSPGPRPTFRRSTCCLYYRVPGGGLCGDCVLPRVPGR</sequence>